<dbReference type="STRING" id="200378.SAMN05216553_11972"/>
<keyword evidence="2" id="KW-1185">Reference proteome</keyword>
<sequence>MWGSVLPTGLEILDRPVENEDDIGRIGSYGIKDEVVGYRVRLVGEGRPHRFATGVRAWRRRGLMVRTRAQ</sequence>
<reference evidence="2" key="1">
    <citation type="submission" date="2016-10" db="EMBL/GenBank/DDBJ databases">
        <authorList>
            <person name="Varghese N."/>
            <person name="Submissions S."/>
        </authorList>
    </citation>
    <scope>NUCLEOTIDE SEQUENCE [LARGE SCALE GENOMIC DNA]</scope>
    <source>
        <strain evidence="2">CGMCC 4.3506</strain>
    </source>
</reference>
<name>A0A1G8BHL8_9PSEU</name>
<proteinExistence type="predicted"/>
<gene>
    <name evidence="1" type="ORF">SAMN05216553_11972</name>
</gene>
<dbReference type="Proteomes" id="UP000199623">
    <property type="component" value="Unassembled WGS sequence"/>
</dbReference>
<evidence type="ECO:0000313" key="1">
    <source>
        <dbReference type="EMBL" id="SDH32668.1"/>
    </source>
</evidence>
<protein>
    <submittedName>
        <fullName evidence="1">Uncharacterized protein</fullName>
    </submittedName>
</protein>
<accession>A0A1G8BHL8</accession>
<dbReference type="EMBL" id="FNCC01000019">
    <property type="protein sequence ID" value="SDH32668.1"/>
    <property type="molecule type" value="Genomic_DNA"/>
</dbReference>
<evidence type="ECO:0000313" key="2">
    <source>
        <dbReference type="Proteomes" id="UP000199623"/>
    </source>
</evidence>
<dbReference type="AlphaFoldDB" id="A0A1G8BHL8"/>
<organism evidence="1 2">
    <name type="scientific">Lentzea fradiae</name>
    <dbReference type="NCBI Taxonomy" id="200378"/>
    <lineage>
        <taxon>Bacteria</taxon>
        <taxon>Bacillati</taxon>
        <taxon>Actinomycetota</taxon>
        <taxon>Actinomycetes</taxon>
        <taxon>Pseudonocardiales</taxon>
        <taxon>Pseudonocardiaceae</taxon>
        <taxon>Lentzea</taxon>
    </lineage>
</organism>